<dbReference type="InterPro" id="IPR003594">
    <property type="entry name" value="HATPase_dom"/>
</dbReference>
<keyword evidence="4 12" id="KW-0808">Transferase</keyword>
<dbReference type="InterPro" id="IPR036890">
    <property type="entry name" value="HATPase_C_sf"/>
</dbReference>
<dbReference type="GO" id="GO:0046983">
    <property type="term" value="F:protein dimerization activity"/>
    <property type="evidence" value="ECO:0007669"/>
    <property type="project" value="InterPro"/>
</dbReference>
<dbReference type="GO" id="GO:0005524">
    <property type="term" value="F:ATP binding"/>
    <property type="evidence" value="ECO:0007669"/>
    <property type="project" value="UniProtKB-KW"/>
</dbReference>
<evidence type="ECO:0000256" key="8">
    <source>
        <dbReference type="ARBA" id="ARBA00023012"/>
    </source>
</evidence>
<dbReference type="Pfam" id="PF07730">
    <property type="entry name" value="HisKA_3"/>
    <property type="match status" value="1"/>
</dbReference>
<feature type="transmembrane region" description="Helical" evidence="9">
    <location>
        <begin position="70"/>
        <end position="87"/>
    </location>
</feature>
<sequence length="435" mass="45646">MPRTASQAVVGAASGADDGLLLPRPPGVFRRFWARHPRSADVIVAVVAFLLSAPTAALRSEYPVLPTMTQTVFAIVVVVGACVALVFRRSRPVLVFAAAALPLVILPPSLVPASHVLPAFAIYAVAVYRSVRSCWIAFATATALMVVYTVTAGLAAPATWSYLITSLVSGTIALLIGALIGINVGNRRRYLEALIDRSRQLLVERDQQARLGAAAERTRIAREMHDIVSHNLTVIVALAEGATATGEPARARAATEQIADTARGALTEMRAMLGVLRDPELSPDAPLAPLDAASVADAVESAQRAGFPVVLHVEGRLDDVPAELRFAVARIVQESLTNAMRHAPLATTIDARISVRADGVDLDIVNDGVRPRTEAAQSQGGPGFGLPGLRERAAHVSGTLQAGPADGRRWAVRASLPLPLPAPAGAEGALEDNAP</sequence>
<comment type="catalytic activity">
    <reaction evidence="1">
        <text>ATP + protein L-histidine = ADP + protein N-phospho-L-histidine.</text>
        <dbReference type="EC" id="2.7.13.3"/>
    </reaction>
</comment>
<reference evidence="12 13" key="1">
    <citation type="submission" date="2015-02" db="EMBL/GenBank/DDBJ databases">
        <title>Draft genome sequences of ten Microbacterium spp. with emphasis on heavy metal contaminated environments.</title>
        <authorList>
            <person name="Corretto E."/>
        </authorList>
    </citation>
    <scope>NUCLEOTIDE SEQUENCE [LARGE SCALE GENOMIC DNA]</scope>
    <source>
        <strain evidence="12 13">DSM 8608</strain>
    </source>
</reference>
<evidence type="ECO:0000256" key="7">
    <source>
        <dbReference type="ARBA" id="ARBA00022840"/>
    </source>
</evidence>
<keyword evidence="6 12" id="KW-0418">Kinase</keyword>
<comment type="caution">
    <text evidence="12">The sequence shown here is derived from an EMBL/GenBank/DDBJ whole genome shotgun (WGS) entry which is preliminary data.</text>
</comment>
<feature type="domain" description="Histidine kinase/HSP90-like ATPase" evidence="10">
    <location>
        <begin position="328"/>
        <end position="419"/>
    </location>
</feature>
<keyword evidence="3" id="KW-0597">Phosphoprotein</keyword>
<keyword evidence="13" id="KW-1185">Reference proteome</keyword>
<gene>
    <name evidence="12" type="primary">desK_5</name>
    <name evidence="12" type="ORF">RS82_04086</name>
</gene>
<organism evidence="12 13">
    <name type="scientific">Microbacterium trichothecenolyticum</name>
    <name type="common">Aureobacterium trichothecenolyticum</name>
    <dbReference type="NCBI Taxonomy" id="69370"/>
    <lineage>
        <taxon>Bacteria</taxon>
        <taxon>Bacillati</taxon>
        <taxon>Actinomycetota</taxon>
        <taxon>Actinomycetes</taxon>
        <taxon>Micrococcales</taxon>
        <taxon>Microbacteriaceae</taxon>
        <taxon>Microbacterium</taxon>
    </lineage>
</organism>
<dbReference type="SUPFAM" id="SSF55874">
    <property type="entry name" value="ATPase domain of HSP90 chaperone/DNA topoisomerase II/histidine kinase"/>
    <property type="match status" value="1"/>
</dbReference>
<dbReference type="Gene3D" id="3.30.565.10">
    <property type="entry name" value="Histidine kinase-like ATPase, C-terminal domain"/>
    <property type="match status" value="1"/>
</dbReference>
<keyword evidence="8" id="KW-0902">Two-component regulatory system</keyword>
<keyword evidence="9" id="KW-0472">Membrane</keyword>
<evidence type="ECO:0000313" key="12">
    <source>
        <dbReference type="EMBL" id="KJL39875.1"/>
    </source>
</evidence>
<dbReference type="PATRIC" id="fig|69370.6.peg.4145"/>
<keyword evidence="7" id="KW-0067">ATP-binding</keyword>
<dbReference type="GO" id="GO:0000155">
    <property type="term" value="F:phosphorelay sensor kinase activity"/>
    <property type="evidence" value="ECO:0007669"/>
    <property type="project" value="InterPro"/>
</dbReference>
<dbReference type="Proteomes" id="UP000034098">
    <property type="component" value="Unassembled WGS sequence"/>
</dbReference>
<evidence type="ECO:0000256" key="9">
    <source>
        <dbReference type="SAM" id="Phobius"/>
    </source>
</evidence>
<evidence type="ECO:0000256" key="5">
    <source>
        <dbReference type="ARBA" id="ARBA00022741"/>
    </source>
</evidence>
<dbReference type="InterPro" id="IPR050482">
    <property type="entry name" value="Sensor_HK_TwoCompSys"/>
</dbReference>
<dbReference type="PANTHER" id="PTHR24421:SF10">
    <property type="entry name" value="NITRATE_NITRITE SENSOR PROTEIN NARQ"/>
    <property type="match status" value="1"/>
</dbReference>
<evidence type="ECO:0000256" key="4">
    <source>
        <dbReference type="ARBA" id="ARBA00022679"/>
    </source>
</evidence>
<feature type="domain" description="Signal transduction histidine kinase subgroup 3 dimerisation and phosphoacceptor" evidence="11">
    <location>
        <begin position="216"/>
        <end position="280"/>
    </location>
</feature>
<evidence type="ECO:0000256" key="3">
    <source>
        <dbReference type="ARBA" id="ARBA00022553"/>
    </source>
</evidence>
<feature type="transmembrane region" description="Helical" evidence="9">
    <location>
        <begin position="93"/>
        <end position="123"/>
    </location>
</feature>
<dbReference type="Pfam" id="PF02518">
    <property type="entry name" value="HATPase_c"/>
    <property type="match status" value="1"/>
</dbReference>
<evidence type="ECO:0000259" key="11">
    <source>
        <dbReference type="Pfam" id="PF07730"/>
    </source>
</evidence>
<keyword evidence="9" id="KW-1133">Transmembrane helix</keyword>
<evidence type="ECO:0000256" key="2">
    <source>
        <dbReference type="ARBA" id="ARBA00012438"/>
    </source>
</evidence>
<dbReference type="CDD" id="cd16917">
    <property type="entry name" value="HATPase_UhpB-NarQ-NarX-like"/>
    <property type="match status" value="1"/>
</dbReference>
<dbReference type="AlphaFoldDB" id="A0A0M2H5R7"/>
<evidence type="ECO:0000256" key="6">
    <source>
        <dbReference type="ARBA" id="ARBA00022777"/>
    </source>
</evidence>
<feature type="transmembrane region" description="Helical" evidence="9">
    <location>
        <begin position="39"/>
        <end position="58"/>
    </location>
</feature>
<dbReference type="EC" id="2.7.13.3" evidence="2"/>
<dbReference type="GO" id="GO:0016020">
    <property type="term" value="C:membrane"/>
    <property type="evidence" value="ECO:0007669"/>
    <property type="project" value="InterPro"/>
</dbReference>
<dbReference type="Gene3D" id="1.20.5.1930">
    <property type="match status" value="1"/>
</dbReference>
<evidence type="ECO:0000259" key="10">
    <source>
        <dbReference type="Pfam" id="PF02518"/>
    </source>
</evidence>
<accession>A0A0M2H5R7</accession>
<dbReference type="InterPro" id="IPR011712">
    <property type="entry name" value="Sig_transdc_His_kin_sub3_dim/P"/>
</dbReference>
<feature type="transmembrane region" description="Helical" evidence="9">
    <location>
        <begin position="135"/>
        <end position="156"/>
    </location>
</feature>
<evidence type="ECO:0000313" key="13">
    <source>
        <dbReference type="Proteomes" id="UP000034098"/>
    </source>
</evidence>
<protein>
    <recommendedName>
        <fullName evidence="2">histidine kinase</fullName>
        <ecNumber evidence="2">2.7.13.3</ecNumber>
    </recommendedName>
</protein>
<name>A0A0M2H5R7_MICTR</name>
<evidence type="ECO:0000256" key="1">
    <source>
        <dbReference type="ARBA" id="ARBA00000085"/>
    </source>
</evidence>
<dbReference type="OrthoDB" id="227596at2"/>
<feature type="transmembrane region" description="Helical" evidence="9">
    <location>
        <begin position="162"/>
        <end position="182"/>
    </location>
</feature>
<proteinExistence type="predicted"/>
<keyword evidence="9" id="KW-0812">Transmembrane</keyword>
<dbReference type="EMBL" id="JYJA01000041">
    <property type="protein sequence ID" value="KJL39875.1"/>
    <property type="molecule type" value="Genomic_DNA"/>
</dbReference>
<dbReference type="PANTHER" id="PTHR24421">
    <property type="entry name" value="NITRATE/NITRITE SENSOR PROTEIN NARX-RELATED"/>
    <property type="match status" value="1"/>
</dbReference>
<dbReference type="RefSeq" id="WP_052676948.1">
    <property type="nucleotide sequence ID" value="NZ_JYJA01000041.1"/>
</dbReference>
<keyword evidence="5" id="KW-0547">Nucleotide-binding</keyword>